<dbReference type="GO" id="GO:0007155">
    <property type="term" value="P:cell adhesion"/>
    <property type="evidence" value="ECO:0007669"/>
    <property type="project" value="InterPro"/>
</dbReference>
<gene>
    <name evidence="5" type="ORF">ENM31_02200</name>
</gene>
<evidence type="ECO:0000313" key="5">
    <source>
        <dbReference type="EMBL" id="HHM44096.1"/>
    </source>
</evidence>
<protein>
    <submittedName>
        <fullName evidence="5">Metal ABC transporter substrate-binding protein</fullName>
    </submittedName>
</protein>
<dbReference type="InterPro" id="IPR006127">
    <property type="entry name" value="ZnuA-like"/>
</dbReference>
<dbReference type="AlphaFoldDB" id="A0A7J3VTQ3"/>
<name>A0A7J3VTQ3_CALS0</name>
<evidence type="ECO:0000256" key="1">
    <source>
        <dbReference type="ARBA" id="ARBA00004196"/>
    </source>
</evidence>
<proteinExistence type="predicted"/>
<dbReference type="InterPro" id="IPR006128">
    <property type="entry name" value="Lipoprotein_PsaA-like"/>
</dbReference>
<dbReference type="GO" id="GO:0030001">
    <property type="term" value="P:metal ion transport"/>
    <property type="evidence" value="ECO:0007669"/>
    <property type="project" value="InterPro"/>
</dbReference>
<dbReference type="InterPro" id="IPR050492">
    <property type="entry name" value="Bact_metal-bind_prot9"/>
</dbReference>
<dbReference type="PRINTS" id="PR00691">
    <property type="entry name" value="ADHESINB"/>
</dbReference>
<dbReference type="SUPFAM" id="SSF53807">
    <property type="entry name" value="Helical backbone' metal receptor"/>
    <property type="match status" value="1"/>
</dbReference>
<dbReference type="PRINTS" id="PR00690">
    <property type="entry name" value="ADHESNFAMILY"/>
</dbReference>
<dbReference type="GO" id="GO:0046872">
    <property type="term" value="F:metal ion binding"/>
    <property type="evidence" value="ECO:0007669"/>
    <property type="project" value="UniProtKB-KW"/>
</dbReference>
<keyword evidence="3" id="KW-0479">Metal-binding</keyword>
<dbReference type="Gene3D" id="3.40.50.1980">
    <property type="entry name" value="Nitrogenase molybdenum iron protein domain"/>
    <property type="match status" value="2"/>
</dbReference>
<dbReference type="PANTHER" id="PTHR42953:SF1">
    <property type="entry name" value="METAL-BINDING PROTEIN HI_0362-RELATED"/>
    <property type="match status" value="1"/>
</dbReference>
<comment type="caution">
    <text evidence="5">The sequence shown here is derived from an EMBL/GenBank/DDBJ whole genome shotgun (WGS) entry which is preliminary data.</text>
</comment>
<sequence length="310" mass="34872">MYERLSPALLALSVLMLGLSLVAPLLAGEGERPSGRMLLATTTVLWDLARNVAGDLWTVEYLVEPGHNPHSYEPTPQDMVKAQKATLILYNGLNLDAWVVKLLSGRMSSKMVRATEGLEPYLLTVPDGPYAGREDPHLWMDVKLVVKYVERIRDVLSELDPENAAHYAANADEYIQRLKMLDEWIRSETSKIPVERRVLVTQENAFQYFARAYGFKVGAYFYSIATEIEPTAQDLVYAVSRIKELGVCVYFVETTLSRRAMETLIREAGGRIGSSLYADSLGPFGSGADSYIGMMRHNVERIVEELLRWC</sequence>
<dbReference type="EMBL" id="DRXH01000075">
    <property type="protein sequence ID" value="HHM44096.1"/>
    <property type="molecule type" value="Genomic_DNA"/>
</dbReference>
<evidence type="ECO:0000256" key="4">
    <source>
        <dbReference type="ARBA" id="ARBA00022729"/>
    </source>
</evidence>
<keyword evidence="4" id="KW-0732">Signal</keyword>
<dbReference type="PANTHER" id="PTHR42953">
    <property type="entry name" value="HIGH-AFFINITY ZINC UPTAKE SYSTEM PROTEIN ZNUA-RELATED"/>
    <property type="match status" value="1"/>
</dbReference>
<accession>A0A7J3VTQ3</accession>
<organism evidence="5">
    <name type="scientific">Caldiarchaeum subterraneum</name>
    <dbReference type="NCBI Taxonomy" id="311458"/>
    <lineage>
        <taxon>Archaea</taxon>
        <taxon>Nitrososphaerota</taxon>
        <taxon>Candidatus Caldarchaeales</taxon>
        <taxon>Candidatus Caldarchaeaceae</taxon>
        <taxon>Candidatus Caldarchaeum</taxon>
    </lineage>
</organism>
<evidence type="ECO:0000256" key="3">
    <source>
        <dbReference type="ARBA" id="ARBA00022723"/>
    </source>
</evidence>
<evidence type="ECO:0000256" key="2">
    <source>
        <dbReference type="ARBA" id="ARBA00022448"/>
    </source>
</evidence>
<keyword evidence="2" id="KW-0813">Transport</keyword>
<comment type="subcellular location">
    <subcellularLocation>
        <location evidence="1">Cell envelope</location>
    </subcellularLocation>
</comment>
<reference evidence="5" key="1">
    <citation type="journal article" date="2020" name="mSystems">
        <title>Genome- and Community-Level Interaction Insights into Carbon Utilization and Element Cycling Functions of Hydrothermarchaeota in Hydrothermal Sediment.</title>
        <authorList>
            <person name="Zhou Z."/>
            <person name="Liu Y."/>
            <person name="Xu W."/>
            <person name="Pan J."/>
            <person name="Luo Z.H."/>
            <person name="Li M."/>
        </authorList>
    </citation>
    <scope>NUCLEOTIDE SEQUENCE [LARGE SCALE GENOMIC DNA]</scope>
    <source>
        <strain evidence="5">SpSt-1074</strain>
    </source>
</reference>
<dbReference type="InterPro" id="IPR006129">
    <property type="entry name" value="AdhesinB"/>
</dbReference>
<dbReference type="Pfam" id="PF01297">
    <property type="entry name" value="ZnuA"/>
    <property type="match status" value="1"/>
</dbReference>